<dbReference type="PANTHER" id="PTHR43399:SF4">
    <property type="entry name" value="CELL WALL-ASSOCIATED PROTEASE"/>
    <property type="match status" value="1"/>
</dbReference>
<dbReference type="Pfam" id="PF07679">
    <property type="entry name" value="I-set"/>
    <property type="match status" value="1"/>
</dbReference>
<keyword evidence="3 5" id="KW-0378">Hydrolase</keyword>
<dbReference type="PANTHER" id="PTHR43399">
    <property type="entry name" value="SUBTILISIN-RELATED"/>
    <property type="match status" value="1"/>
</dbReference>
<dbReference type="InterPro" id="IPR036179">
    <property type="entry name" value="Ig-like_dom_sf"/>
</dbReference>
<proteinExistence type="inferred from homology"/>
<feature type="active site" description="Charge relay system" evidence="5">
    <location>
        <position position="486"/>
    </location>
</feature>
<dbReference type="InterPro" id="IPR013783">
    <property type="entry name" value="Ig-like_fold"/>
</dbReference>
<dbReference type="Gene3D" id="3.40.50.200">
    <property type="entry name" value="Peptidase S8/S53 domain"/>
    <property type="match status" value="1"/>
</dbReference>
<dbReference type="RefSeq" id="WP_346189492.1">
    <property type="nucleotide sequence ID" value="NZ_BAABRL010000010.1"/>
</dbReference>
<feature type="active site" description="Charge relay system" evidence="5">
    <location>
        <position position="285"/>
    </location>
</feature>
<dbReference type="Proteomes" id="UP001424741">
    <property type="component" value="Unassembled WGS sequence"/>
</dbReference>
<dbReference type="InterPro" id="IPR034204">
    <property type="entry name" value="PfSUB1-like_cat_dom"/>
</dbReference>
<dbReference type="PROSITE" id="PS50835">
    <property type="entry name" value="IG_LIKE"/>
    <property type="match status" value="1"/>
</dbReference>
<dbReference type="PROSITE" id="PS00138">
    <property type="entry name" value="SUBTILASE_SER"/>
    <property type="match status" value="1"/>
</dbReference>
<evidence type="ECO:0000256" key="2">
    <source>
        <dbReference type="ARBA" id="ARBA00022670"/>
    </source>
</evidence>
<comment type="caution">
    <text evidence="8">The sequence shown here is derived from an EMBL/GenBank/DDBJ whole genome shotgun (WGS) entry which is preliminary data.</text>
</comment>
<protein>
    <recommendedName>
        <fullName evidence="7">Ig-like domain-containing protein</fullName>
    </recommendedName>
</protein>
<evidence type="ECO:0000256" key="6">
    <source>
        <dbReference type="SAM" id="MobiDB-lite"/>
    </source>
</evidence>
<sequence length="2682" mass="290445">MLKSRKKLLLLAVSSLLCVLLYVVTGVSRFEPEEGQLHSKNHSASGAVPTVEGESVQSGDGQKANFSKVYPPRQQAVQSWRSDDKPPMLVQNGVVMPELQLIKRVLSETWLDAENKAVRKRIRVVEANFKYPRLRLEEDVTKNKAGEQISTLVKASVADHVMVGLKEGVSMEAANAAMTQQGIVVRAIESGSYLLVEVDDFTDSEAIARQSVRLENLKDVVQFAEPDYLVYPCVVPNDPAFTQKRMWAMKNLGEMAQSVEDADIDAYQAWDIRTSASNIVVAVTDTGIRYTHEDLAANMWQHPSTSDYGMDAYDDDGDPMDLDGHGTHCAGIIGAKGGNGVGAAGVAWDVQLMACRFLGPNGGTTSDAVRVINYARENGADIISASWGGAGDSLALKDAIKACYAEDIPFVAAAGNSASNIDMMAQFPASFSTPNIVGVASTDNQDRLSIFSNFGRIKVDVAAPGTDIWSCGAASDSDYKYLSGTSMATPHVAGALALARAQFPGETAEESIARLYSTVDPLAGLENEVATGGRINLHRLLTVSSKGTPHDDFNNPWVFSGCHGYWCGYNTNATREVDEDSFSPNTGDRSLWFTWVAPDDGYVNIDAKATKGDLSMVLFEGEDRNSLSRLRDNFSQRTTNFSAFSLYVEEGKRYYLSVDSRTDIDQLMIVHLWFRPANDNIANAVVIADQTFSVEGSNCSATEELFERDLPHSLQGKGHSVWWKWTADFDGEYVVTTAGTKFDTVLGVYDSNAGQLSAVGVNDDRNEFDYTSQVTFTAEAGVTYWFVVDGYRDYAMGDIVLSGFKKGELVVLYSSEDAVVEAGEWADFEVHALSDRPLQYFWSKDGIRISYPPERDTLYLRPVRSSSYGEYTVEITDGDTSIFRNWTLKAPEIKPKFTKELEDRVVIAGGLLRLTPQVTGSQPMTYQWQKDGVDLPGEIDIELNIESVNSSDEGAYRLVATNAFGESSMNDVVVVVQQGSALRWVQRLPRKDKLDFTDGISWNGKIHLVTYDGLWLSGQNVDSLKVEPLESFRRPIGLTVHGNSLVVYGAEGSNFNTSAKNKLMIKQGESAWSKITTSWPSTGVIRDLESDGTTAVASVDGALLYSNDLQTWSAVSGVTRDNYEGLCYNGEKFVAFRKTSSSDAERMQWAVSADGINWTEYSDTVSLTSRKASHFTTANGLFFMYGGYPDKVSVSTDGVTWTHNLTGYSEYAQVVWRDGVYYQSGGASSTDGYTWHTVETDMKVASVFFMHNGNFIRAGSNYGDLYTRPFITESPEILFAEDPSLETIPTMSSLVNLGRSITSFSTPAITSVDGVEWGLATYYTGARNNQLKPLRAVYSGEDIWAFAEYVGSSSGASYLFCGPTAELMEEVTKPALTTGYYAYTGFAANGSDILLSDAVKTWISHDKGQTWNVSASVAGIAGSKDVVSVADGFVVAIGSSIRVSFDGGVTWGTRNISLATSSGKSDVVKMSVSGEQVVILDGAGYLHVSGNAGDTWSRYDLGETGWKSVAQNNGSIYILHQDGRVGNSSTGASFAFDSQLNEYGTGNDLVSYNGALFALIGNKLLQAGEVDALDIDLQLSGIMEQGIYDAGESLALKWSSVIEKGEISSVEVYLDGVLQLSTTDLSGITDLVIPGEGSHTVQVVVHGVGGQAVTERRVLYSRGDPMKLIVSYERKNIMGITEFAGTVYAAIEDGRILRSVDGVNWDLAMWMPSKPEMIIASDRSLVVAGKQAIVSTSDGIKWHSRGTKELWTNAYDKGFAIGVMRGTVQNDTIIIQATGCGFIYSEDGINWSESPISISFTGAMSLVGESWIGVSNPGSYSAELTLSYKGAANIELGGVLGGHAVAAVSTEDTFYAATDTALMKSEDGKTWEHVCDTPIWIKELINVDGRIFARTSSNIPADYQYLDGNALVNISTLPDAVIDGVWWSGSKSSTDGVNWETVISGSTKYTTEAIVNGIHFVSWKTNAGSTSERTYLGVVGENGAVTEVDLNALFLEQNPWSSTTDVPRMSVIDDEGTLHTFGANYATRTKEGQWSTLSSSPRHPKLYVDGKYYAYSSSLSGFFLYVASDLNNWQTITMPFSSSTDGYAADIKVYGSDIYYQTQKNVYKSVDGGYTWQLYYESATAGYGYPVAVAQFNDEVLVMTANSNAQPVSKNGGSWAPVANGVYLSGFGGSTMGVYGGKLNLLRGTTSYITADLTNWEKVELVAGSSGASLNTMLSGPYQGAVTYRHGSRYYTYTTNKDGEWQERQEIAPLQSGDVLTGGNGTIVQHRSYQLWMESGNDLAIGIAGVTTSDVALNVPIQVELKLSNRQVNDFIPSDESVIRIWAAPDGVLNYKERILLKTIPLMGVNVAADTTESLTSTVELPSETPPGKYHIVAELVDLSGSHVAFDDIGRNNWAKSKEELSLQGHSLLVNTVGNGNVQRDHHNVLYARGARVSLSATVGKGAVFSGWQGDAYGAQSQITMLMDDDKSVVANFTGVVHLQIQVKGGGVVSGASADGSYAVGAMADLTAEPNDGWVFDGWELATTGSNTSASILMDQSKTLVAKFAQSVASWKGVAFTSEEQANTLISGDNADPDGDGLPNWKEYLHGTDPKNGKDKGVKSSKVEGDYLTVVFTRNSAVTSGYALECKASRNMSDWNASDIEMRVISEINGVETIEARIPVSGGDSGFIQMNYVVPDNN</sequence>
<dbReference type="InterPro" id="IPR007110">
    <property type="entry name" value="Ig-like_dom"/>
</dbReference>
<dbReference type="Gene3D" id="2.130.10.10">
    <property type="entry name" value="YVTN repeat-like/Quinoprotein amine dehydrogenase"/>
    <property type="match status" value="1"/>
</dbReference>
<dbReference type="InterPro" id="IPR003599">
    <property type="entry name" value="Ig_sub"/>
</dbReference>
<gene>
    <name evidence="8" type="ORF">Rhal01_03089</name>
</gene>
<dbReference type="InterPro" id="IPR015943">
    <property type="entry name" value="WD40/YVTN_repeat-like_dom_sf"/>
</dbReference>
<dbReference type="InterPro" id="IPR015500">
    <property type="entry name" value="Peptidase_S8_subtilisin-rel"/>
</dbReference>
<dbReference type="InterPro" id="IPR000209">
    <property type="entry name" value="Peptidase_S8/S53_dom"/>
</dbReference>
<dbReference type="InterPro" id="IPR023828">
    <property type="entry name" value="Peptidase_S8_Ser-AS"/>
</dbReference>
<dbReference type="PROSITE" id="PS00137">
    <property type="entry name" value="SUBTILASE_HIS"/>
    <property type="match status" value="1"/>
</dbReference>
<dbReference type="InterPro" id="IPR051048">
    <property type="entry name" value="Peptidase_S8/S53_subtilisin"/>
</dbReference>
<dbReference type="Pfam" id="PF18998">
    <property type="entry name" value="Flg_new_2"/>
    <property type="match status" value="2"/>
</dbReference>
<evidence type="ECO:0000256" key="1">
    <source>
        <dbReference type="ARBA" id="ARBA00011073"/>
    </source>
</evidence>
<dbReference type="InterPro" id="IPR013098">
    <property type="entry name" value="Ig_I-set"/>
</dbReference>
<dbReference type="InterPro" id="IPR022398">
    <property type="entry name" value="Peptidase_S8_His-AS"/>
</dbReference>
<feature type="region of interest" description="Disordered" evidence="6">
    <location>
        <begin position="34"/>
        <end position="65"/>
    </location>
</feature>
<dbReference type="InterPro" id="IPR044060">
    <property type="entry name" value="Bacterial_rp_domain"/>
</dbReference>
<feature type="domain" description="Ig-like" evidence="7">
    <location>
        <begin position="895"/>
        <end position="976"/>
    </location>
</feature>
<dbReference type="PROSITE" id="PS51892">
    <property type="entry name" value="SUBTILASE"/>
    <property type="match status" value="1"/>
</dbReference>
<accession>A0ABP9V2K3</accession>
<dbReference type="EMBL" id="BAABRL010000010">
    <property type="protein sequence ID" value="GAA5496901.1"/>
    <property type="molecule type" value="Genomic_DNA"/>
</dbReference>
<keyword evidence="4 5" id="KW-0720">Serine protease</keyword>
<evidence type="ECO:0000256" key="3">
    <source>
        <dbReference type="ARBA" id="ARBA00022801"/>
    </source>
</evidence>
<dbReference type="CDD" id="cd15482">
    <property type="entry name" value="Sialidase_non-viral"/>
    <property type="match status" value="1"/>
</dbReference>
<dbReference type="SMART" id="SM00409">
    <property type="entry name" value="IG"/>
    <property type="match status" value="2"/>
</dbReference>
<evidence type="ECO:0000259" key="7">
    <source>
        <dbReference type="PROSITE" id="PS50835"/>
    </source>
</evidence>
<dbReference type="CDD" id="cd07473">
    <property type="entry name" value="Peptidases_S8_Subtilisin_like"/>
    <property type="match status" value="1"/>
</dbReference>
<comment type="similarity">
    <text evidence="1 5">Belongs to the peptidase S8 family.</text>
</comment>
<dbReference type="PRINTS" id="PR00723">
    <property type="entry name" value="SUBTILISIN"/>
</dbReference>
<dbReference type="Gene3D" id="2.60.40.10">
    <property type="entry name" value="Immunoglobulins"/>
    <property type="match status" value="2"/>
</dbReference>
<evidence type="ECO:0000256" key="5">
    <source>
        <dbReference type="PROSITE-ProRule" id="PRU01240"/>
    </source>
</evidence>
<dbReference type="SUPFAM" id="SSF110296">
    <property type="entry name" value="Oligoxyloglucan reducing end-specific cellobiohydrolase"/>
    <property type="match status" value="3"/>
</dbReference>
<evidence type="ECO:0000313" key="9">
    <source>
        <dbReference type="Proteomes" id="UP001424741"/>
    </source>
</evidence>
<dbReference type="Pfam" id="PF00082">
    <property type="entry name" value="Peptidase_S8"/>
    <property type="match status" value="1"/>
</dbReference>
<keyword evidence="2 5" id="KW-0645">Protease</keyword>
<evidence type="ECO:0000313" key="8">
    <source>
        <dbReference type="EMBL" id="GAA5496901.1"/>
    </source>
</evidence>
<organism evidence="8 9">
    <name type="scientific">Rubritalea halochordaticola</name>
    <dbReference type="NCBI Taxonomy" id="714537"/>
    <lineage>
        <taxon>Bacteria</taxon>
        <taxon>Pseudomonadati</taxon>
        <taxon>Verrucomicrobiota</taxon>
        <taxon>Verrucomicrobiia</taxon>
        <taxon>Verrucomicrobiales</taxon>
        <taxon>Rubritaleaceae</taxon>
        <taxon>Rubritalea</taxon>
    </lineage>
</organism>
<dbReference type="InterPro" id="IPR036852">
    <property type="entry name" value="Peptidase_S8/S53_dom_sf"/>
</dbReference>
<evidence type="ECO:0000256" key="4">
    <source>
        <dbReference type="ARBA" id="ARBA00022825"/>
    </source>
</evidence>
<dbReference type="SUPFAM" id="SSF52743">
    <property type="entry name" value="Subtilisin-like"/>
    <property type="match status" value="1"/>
</dbReference>
<dbReference type="SUPFAM" id="SSF48726">
    <property type="entry name" value="Immunoglobulin"/>
    <property type="match status" value="2"/>
</dbReference>
<feature type="active site" description="Charge relay system" evidence="5">
    <location>
        <position position="325"/>
    </location>
</feature>
<dbReference type="SUPFAM" id="SSF75005">
    <property type="entry name" value="Arabinanase/levansucrase/invertase"/>
    <property type="match status" value="1"/>
</dbReference>
<keyword evidence="9" id="KW-1185">Reference proteome</keyword>
<name>A0ABP9V2K3_9BACT</name>
<reference evidence="8 9" key="1">
    <citation type="submission" date="2024-02" db="EMBL/GenBank/DDBJ databases">
        <title>Rubritalea halochordaticola NBRC 107102.</title>
        <authorList>
            <person name="Ichikawa N."/>
            <person name="Katano-Makiyama Y."/>
            <person name="Hidaka K."/>
        </authorList>
    </citation>
    <scope>NUCLEOTIDE SEQUENCE [LARGE SCALE GENOMIC DNA]</scope>
    <source>
        <strain evidence="8 9">NBRC 107102</strain>
    </source>
</reference>
<dbReference type="InterPro" id="IPR023296">
    <property type="entry name" value="Glyco_hydro_beta-prop_sf"/>
</dbReference>